<dbReference type="InterPro" id="IPR025421">
    <property type="entry name" value="DUF4148"/>
</dbReference>
<evidence type="ECO:0008006" key="4">
    <source>
        <dbReference type="Google" id="ProtNLM"/>
    </source>
</evidence>
<keyword evidence="1" id="KW-0732">Signal</keyword>
<name>A0A1H7NQP6_9BURK</name>
<organism evidence="2 3">
    <name type="scientific">Paraburkholderia caballeronis</name>
    <dbReference type="NCBI Taxonomy" id="416943"/>
    <lineage>
        <taxon>Bacteria</taxon>
        <taxon>Pseudomonadati</taxon>
        <taxon>Pseudomonadota</taxon>
        <taxon>Betaproteobacteria</taxon>
        <taxon>Burkholderiales</taxon>
        <taxon>Burkholderiaceae</taxon>
        <taxon>Paraburkholderia</taxon>
    </lineage>
</organism>
<reference evidence="3" key="1">
    <citation type="submission" date="2016-10" db="EMBL/GenBank/DDBJ databases">
        <authorList>
            <person name="Varghese N."/>
            <person name="Submissions S."/>
        </authorList>
    </citation>
    <scope>NUCLEOTIDE SEQUENCE [LARGE SCALE GENOMIC DNA]</scope>
    <source>
        <strain evidence="3">LMG 26416</strain>
    </source>
</reference>
<dbReference type="Pfam" id="PF13663">
    <property type="entry name" value="DUF4148"/>
    <property type="match status" value="1"/>
</dbReference>
<dbReference type="EMBL" id="FOAJ01000006">
    <property type="protein sequence ID" value="SEL25654.1"/>
    <property type="molecule type" value="Genomic_DNA"/>
</dbReference>
<evidence type="ECO:0000313" key="3">
    <source>
        <dbReference type="Proteomes" id="UP000199120"/>
    </source>
</evidence>
<sequence>MNIRHLIASAAVALTAAVAAALPVAGHAGESASPLTRAQVRAELVQIEQAGYRPNRANDPHYPADIQAAEAKIHARSNDAALTRDALGGARDGSGASGERIAAHDVSGSLYAHH</sequence>
<feature type="chain" id="PRO_5030029121" description="DUF4148 domain-containing protein" evidence="1">
    <location>
        <begin position="22"/>
        <end position="114"/>
    </location>
</feature>
<dbReference type="Proteomes" id="UP000199120">
    <property type="component" value="Unassembled WGS sequence"/>
</dbReference>
<keyword evidence="3" id="KW-1185">Reference proteome</keyword>
<dbReference type="RefSeq" id="WP_090550484.1">
    <property type="nucleotide sequence ID" value="NZ_FNSR01000002.1"/>
</dbReference>
<gene>
    <name evidence="2" type="ORF">SAMN05192542_10634</name>
</gene>
<evidence type="ECO:0000256" key="1">
    <source>
        <dbReference type="SAM" id="SignalP"/>
    </source>
</evidence>
<proteinExistence type="predicted"/>
<protein>
    <recommendedName>
        <fullName evidence="4">DUF4148 domain-containing protein</fullName>
    </recommendedName>
</protein>
<accession>A0A1H7NQP6</accession>
<evidence type="ECO:0000313" key="2">
    <source>
        <dbReference type="EMBL" id="SEL25654.1"/>
    </source>
</evidence>
<feature type="signal peptide" evidence="1">
    <location>
        <begin position="1"/>
        <end position="21"/>
    </location>
</feature>
<dbReference type="AlphaFoldDB" id="A0A1H7NQP6"/>
<dbReference type="OrthoDB" id="9100837at2"/>
<dbReference type="STRING" id="416943.SAMN05445871_5166"/>